<organism evidence="1 2">
    <name type="scientific">Oxynema aestuarii AP17</name>
    <dbReference type="NCBI Taxonomy" id="2064643"/>
    <lineage>
        <taxon>Bacteria</taxon>
        <taxon>Bacillati</taxon>
        <taxon>Cyanobacteriota</taxon>
        <taxon>Cyanophyceae</taxon>
        <taxon>Oscillatoriophycideae</taxon>
        <taxon>Oscillatoriales</taxon>
        <taxon>Oscillatoriaceae</taxon>
        <taxon>Oxynema</taxon>
        <taxon>Oxynema aestuarii</taxon>
    </lineage>
</organism>
<dbReference type="Proteomes" id="UP000500857">
    <property type="component" value="Chromosome"/>
</dbReference>
<sequence length="89" mass="10166">MPRTPDEIAVHLLVEGGHREHVRFTTIQEFQKWYQGVLVPKSDSRDFVNVPLKTSQGEYMVIRPSAILGIRVEPVYLSSNLDRNQMADG</sequence>
<dbReference type="RefSeq" id="WP_168569149.1">
    <property type="nucleotide sequence ID" value="NZ_CP051167.1"/>
</dbReference>
<gene>
    <name evidence="1" type="ORF">HCG48_10675</name>
</gene>
<evidence type="ECO:0000313" key="2">
    <source>
        <dbReference type="Proteomes" id="UP000500857"/>
    </source>
</evidence>
<evidence type="ECO:0000313" key="1">
    <source>
        <dbReference type="EMBL" id="QIZ70994.1"/>
    </source>
</evidence>
<proteinExistence type="predicted"/>
<dbReference type="KEGG" id="oxy:HCG48_10675"/>
<reference evidence="1 2" key="1">
    <citation type="submission" date="2020-04" db="EMBL/GenBank/DDBJ databases">
        <authorList>
            <person name="Basu S."/>
            <person name="Maruthanayagam V."/>
            <person name="Chakraborty S."/>
            <person name="Pramanik A."/>
            <person name="Mukherjee J."/>
            <person name="Brink B."/>
        </authorList>
    </citation>
    <scope>NUCLEOTIDE SEQUENCE [LARGE SCALE GENOMIC DNA]</scope>
    <source>
        <strain evidence="1 2">AP17</strain>
    </source>
</reference>
<dbReference type="AlphaFoldDB" id="A0A6H1TWM1"/>
<keyword evidence="2" id="KW-1185">Reference proteome</keyword>
<name>A0A6H1TWM1_9CYAN</name>
<accession>A0A6H1TWM1</accession>
<dbReference type="EMBL" id="CP051167">
    <property type="protein sequence ID" value="QIZ70994.1"/>
    <property type="molecule type" value="Genomic_DNA"/>
</dbReference>
<protein>
    <submittedName>
        <fullName evidence="1">Uncharacterized protein</fullName>
    </submittedName>
</protein>